<dbReference type="Pfam" id="PF16099">
    <property type="entry name" value="RMI1_C"/>
    <property type="match status" value="1"/>
</dbReference>
<dbReference type="InterPro" id="IPR013894">
    <property type="entry name" value="RMI1_OB"/>
</dbReference>
<dbReference type="PANTHER" id="PTHR14790">
    <property type="entry name" value="RECQ-MEDIATED GENOME INSTABILITY PROTEIN 1 RMI1"/>
    <property type="match status" value="1"/>
</dbReference>
<dbReference type="InterPro" id="IPR032199">
    <property type="entry name" value="RMI1_C"/>
</dbReference>
<organism evidence="6 7">
    <name type="scientific">Dufourea novaeangliae</name>
    <name type="common">Sweat bee</name>
    <dbReference type="NCBI Taxonomy" id="178035"/>
    <lineage>
        <taxon>Eukaryota</taxon>
        <taxon>Metazoa</taxon>
        <taxon>Ecdysozoa</taxon>
        <taxon>Arthropoda</taxon>
        <taxon>Hexapoda</taxon>
        <taxon>Insecta</taxon>
        <taxon>Pterygota</taxon>
        <taxon>Neoptera</taxon>
        <taxon>Endopterygota</taxon>
        <taxon>Hymenoptera</taxon>
        <taxon>Apocrita</taxon>
        <taxon>Aculeata</taxon>
        <taxon>Apoidea</taxon>
        <taxon>Anthophila</taxon>
        <taxon>Halictidae</taxon>
        <taxon>Rophitinae</taxon>
        <taxon>Dufourea</taxon>
    </lineage>
</organism>
<keyword evidence="7" id="KW-1185">Reference proteome</keyword>
<feature type="domain" description="RecQ mediated genome instability protein 1 OB-fold" evidence="3">
    <location>
        <begin position="48"/>
        <end position="178"/>
    </location>
</feature>
<dbReference type="GO" id="GO:0000724">
    <property type="term" value="P:double-strand break repair via homologous recombination"/>
    <property type="evidence" value="ECO:0007669"/>
    <property type="project" value="TreeGrafter"/>
</dbReference>
<feature type="domain" description="RecQ-mediated genome instability protein 1 C-terminal OB-fold" evidence="4">
    <location>
        <begin position="427"/>
        <end position="532"/>
    </location>
</feature>
<proteinExistence type="inferred from homology"/>
<dbReference type="PANTHER" id="PTHR14790:SF15">
    <property type="entry name" value="RECQ-MEDIATED GENOME INSTABILITY PROTEIN 1"/>
    <property type="match status" value="1"/>
</dbReference>
<name>A0A154P3N0_DUFNO</name>
<dbReference type="InterPro" id="IPR049363">
    <property type="entry name" value="RMI1_N"/>
</dbReference>
<evidence type="ECO:0000259" key="5">
    <source>
        <dbReference type="Pfam" id="PF21000"/>
    </source>
</evidence>
<dbReference type="Gene3D" id="6.10.140.770">
    <property type="match status" value="1"/>
</dbReference>
<dbReference type="STRING" id="178035.A0A154P3N0"/>
<dbReference type="AlphaFoldDB" id="A0A154P3N0"/>
<dbReference type="EMBL" id="KQ434809">
    <property type="protein sequence ID" value="KZC06545.1"/>
    <property type="molecule type" value="Genomic_DNA"/>
</dbReference>
<dbReference type="Pfam" id="PF21000">
    <property type="entry name" value="RMI1_N_N"/>
    <property type="match status" value="1"/>
</dbReference>
<dbReference type="GO" id="GO:0031422">
    <property type="term" value="C:RecQ family helicase-topoisomerase III complex"/>
    <property type="evidence" value="ECO:0007669"/>
    <property type="project" value="TreeGrafter"/>
</dbReference>
<evidence type="ECO:0000256" key="1">
    <source>
        <dbReference type="ARBA" id="ARBA00006395"/>
    </source>
</evidence>
<dbReference type="InterPro" id="IPR042470">
    <property type="entry name" value="RMI1_N_C_sf"/>
</dbReference>
<dbReference type="OrthoDB" id="341511at2759"/>
<feature type="domain" description="RMI1 N-terminal" evidence="5">
    <location>
        <begin position="2"/>
        <end position="41"/>
    </location>
</feature>
<comment type="similarity">
    <text evidence="1">Belongs to the RMI1 family.</text>
</comment>
<dbReference type="GO" id="GO:0016604">
    <property type="term" value="C:nuclear body"/>
    <property type="evidence" value="ECO:0007669"/>
    <property type="project" value="TreeGrafter"/>
</dbReference>
<evidence type="ECO:0000313" key="7">
    <source>
        <dbReference type="Proteomes" id="UP000076502"/>
    </source>
</evidence>
<dbReference type="Pfam" id="PF08585">
    <property type="entry name" value="RMI1_N_C"/>
    <property type="match status" value="1"/>
</dbReference>
<gene>
    <name evidence="6" type="ORF">WN55_10456</name>
</gene>
<sequence>MNDDWLRDCIEFYVDQHKNPSNQEILQFVKVQWQLSDLREISNKNGCLPCNITQHKSIILSGNYILQVEQMYDISTSKYKQLQQIRNTHVSEVDPTEAEELEKWEPPKKRMMQLKMTDGLQDVIGIEYKQISRLNDILPGYKVMIIGPVRCRKGVLFLEEGKLRGIGGEVDSLLIPNALENVLARALKLEENLDPYNDNASKSNNVKQQKEARLEDSFFEEEFEINLEEVSKIEHSLNKDHKQLNENCITINVDEKDHNCKDNKILDDDDCFLEMVVDEEQLVVSQPELKNIATPFRALPKENDDDIIVINDEDMLEDISYESVQKPVKKTENTSHVNSTCFTSKAVSSNIIPHLKGHAKPLETSVASFGAKRSIPMSPPDPVTLKKGRIDRKMTEFIKRPHSPDTKICDFIHDINNEIITEPTCKTIRGRVEVLGKLSKKDSSWILDATIIDGTANIKVLQNLLGFSVQEFSLKKKLKKNPEIEHELRMSFRSAEQQIKTLDDLLELELDVNKKPIVNKITNLTPKQKELIDKQLKSFLNKNSI</sequence>
<accession>A0A154P3N0</accession>
<evidence type="ECO:0000313" key="6">
    <source>
        <dbReference type="EMBL" id="KZC06545.1"/>
    </source>
</evidence>
<dbReference type="Proteomes" id="UP000076502">
    <property type="component" value="Unassembled WGS sequence"/>
</dbReference>
<dbReference type="SMART" id="SM01161">
    <property type="entry name" value="DUF1767"/>
    <property type="match status" value="1"/>
</dbReference>
<evidence type="ECO:0000259" key="4">
    <source>
        <dbReference type="Pfam" id="PF16099"/>
    </source>
</evidence>
<evidence type="ECO:0000256" key="2">
    <source>
        <dbReference type="ARBA" id="ARBA00018987"/>
    </source>
</evidence>
<dbReference type="Gene3D" id="2.40.50.770">
    <property type="entry name" value="RecQ-mediated genome instability protein Rmi1, C-terminal domain"/>
    <property type="match status" value="1"/>
</dbReference>
<dbReference type="GO" id="GO:0000166">
    <property type="term" value="F:nucleotide binding"/>
    <property type="evidence" value="ECO:0007669"/>
    <property type="project" value="InterPro"/>
</dbReference>
<dbReference type="GO" id="GO:0000712">
    <property type="term" value="P:resolution of meiotic recombination intermediates"/>
    <property type="evidence" value="ECO:0007669"/>
    <property type="project" value="TreeGrafter"/>
</dbReference>
<protein>
    <recommendedName>
        <fullName evidence="2">RecQ-mediated genome instability protein 1</fullName>
    </recommendedName>
</protein>
<evidence type="ECO:0000259" key="3">
    <source>
        <dbReference type="Pfam" id="PF08585"/>
    </source>
</evidence>
<reference evidence="6 7" key="1">
    <citation type="submission" date="2015-07" db="EMBL/GenBank/DDBJ databases">
        <title>The genome of Dufourea novaeangliae.</title>
        <authorList>
            <person name="Pan H."/>
            <person name="Kapheim K."/>
        </authorList>
    </citation>
    <scope>NUCLEOTIDE SEQUENCE [LARGE SCALE GENOMIC DNA]</scope>
    <source>
        <strain evidence="6">0120121106</strain>
        <tissue evidence="6">Whole body</tissue>
    </source>
</reference>